<dbReference type="Proteomes" id="UP001446871">
    <property type="component" value="Unassembled WGS sequence"/>
</dbReference>
<gene>
    <name evidence="2" type="ORF">PG996_016104</name>
</gene>
<name>A0ABR1TMZ6_9PEZI</name>
<evidence type="ECO:0000313" key="3">
    <source>
        <dbReference type="Proteomes" id="UP001446871"/>
    </source>
</evidence>
<keyword evidence="3" id="KW-1185">Reference proteome</keyword>
<feature type="compositionally biased region" description="Basic and acidic residues" evidence="1">
    <location>
        <begin position="1"/>
        <end position="18"/>
    </location>
</feature>
<protein>
    <submittedName>
        <fullName evidence="2">Uncharacterized protein</fullName>
    </submittedName>
</protein>
<evidence type="ECO:0000256" key="1">
    <source>
        <dbReference type="SAM" id="MobiDB-lite"/>
    </source>
</evidence>
<proteinExistence type="predicted"/>
<evidence type="ECO:0000313" key="2">
    <source>
        <dbReference type="EMBL" id="KAK8048040.1"/>
    </source>
</evidence>
<feature type="region of interest" description="Disordered" evidence="1">
    <location>
        <begin position="1"/>
        <end position="37"/>
    </location>
</feature>
<organism evidence="2 3">
    <name type="scientific">Apiospora saccharicola</name>
    <dbReference type="NCBI Taxonomy" id="335842"/>
    <lineage>
        <taxon>Eukaryota</taxon>
        <taxon>Fungi</taxon>
        <taxon>Dikarya</taxon>
        <taxon>Ascomycota</taxon>
        <taxon>Pezizomycotina</taxon>
        <taxon>Sordariomycetes</taxon>
        <taxon>Xylariomycetidae</taxon>
        <taxon>Amphisphaeriales</taxon>
        <taxon>Apiosporaceae</taxon>
        <taxon>Apiospora</taxon>
    </lineage>
</organism>
<reference evidence="2 3" key="1">
    <citation type="submission" date="2023-01" db="EMBL/GenBank/DDBJ databases">
        <title>Analysis of 21 Apiospora genomes using comparative genomics revels a genus with tremendous synthesis potential of carbohydrate active enzymes and secondary metabolites.</title>
        <authorList>
            <person name="Sorensen T."/>
        </authorList>
    </citation>
    <scope>NUCLEOTIDE SEQUENCE [LARGE SCALE GENOMIC DNA]</scope>
    <source>
        <strain evidence="2 3">CBS 83171</strain>
    </source>
</reference>
<comment type="caution">
    <text evidence="2">The sequence shown here is derived from an EMBL/GenBank/DDBJ whole genome shotgun (WGS) entry which is preliminary data.</text>
</comment>
<dbReference type="EMBL" id="JAQQWM010000009">
    <property type="protein sequence ID" value="KAK8048040.1"/>
    <property type="molecule type" value="Genomic_DNA"/>
</dbReference>
<sequence length="64" mass="6592">MQALQKKEKANVVEEHNPSPDLIAPSGTSSSITTSNGVPASTPISICRLPGAIAVGKHAWGVKL</sequence>
<feature type="compositionally biased region" description="Low complexity" evidence="1">
    <location>
        <begin position="26"/>
        <end position="35"/>
    </location>
</feature>
<accession>A0ABR1TMZ6</accession>